<accession>A0A543CKK4</accession>
<dbReference type="Pfam" id="PF02575">
    <property type="entry name" value="YbaB_DNA_bd"/>
    <property type="match status" value="1"/>
</dbReference>
<dbReference type="RefSeq" id="WP_141956342.1">
    <property type="nucleotide sequence ID" value="NZ_VFOZ01000001.1"/>
</dbReference>
<evidence type="ECO:0000313" key="2">
    <source>
        <dbReference type="Proteomes" id="UP000316096"/>
    </source>
</evidence>
<dbReference type="GO" id="GO:0003677">
    <property type="term" value="F:DNA binding"/>
    <property type="evidence" value="ECO:0007669"/>
    <property type="project" value="UniProtKB-KW"/>
</dbReference>
<protein>
    <submittedName>
        <fullName evidence="1">DNA-binding protein YbaB</fullName>
    </submittedName>
</protein>
<keyword evidence="2" id="KW-1185">Reference proteome</keyword>
<dbReference type="Gene3D" id="3.30.1310.10">
    <property type="entry name" value="Nucleoid-associated protein YbaB-like domain"/>
    <property type="match status" value="1"/>
</dbReference>
<keyword evidence="1" id="KW-0238">DNA-binding</keyword>
<dbReference type="Proteomes" id="UP000316096">
    <property type="component" value="Unassembled WGS sequence"/>
</dbReference>
<dbReference type="SUPFAM" id="SSF82607">
    <property type="entry name" value="YbaB-like"/>
    <property type="match status" value="1"/>
</dbReference>
<dbReference type="InterPro" id="IPR004401">
    <property type="entry name" value="YbaB/EbfC"/>
</dbReference>
<comment type="caution">
    <text evidence="1">The sequence shown here is derived from an EMBL/GenBank/DDBJ whole genome shotgun (WGS) entry which is preliminary data.</text>
</comment>
<proteinExistence type="predicted"/>
<dbReference type="AlphaFoldDB" id="A0A543CKK4"/>
<organism evidence="1 2">
    <name type="scientific">Actinoallomurus bryophytorum</name>
    <dbReference type="NCBI Taxonomy" id="1490222"/>
    <lineage>
        <taxon>Bacteria</taxon>
        <taxon>Bacillati</taxon>
        <taxon>Actinomycetota</taxon>
        <taxon>Actinomycetes</taxon>
        <taxon>Streptosporangiales</taxon>
        <taxon>Thermomonosporaceae</taxon>
        <taxon>Actinoallomurus</taxon>
    </lineage>
</organism>
<name>A0A543CKK4_9ACTN</name>
<dbReference type="EMBL" id="VFOZ01000001">
    <property type="protein sequence ID" value="TQL97633.1"/>
    <property type="molecule type" value="Genomic_DNA"/>
</dbReference>
<gene>
    <name evidence="1" type="ORF">FB559_3231</name>
</gene>
<sequence>MFDFDPNDFRLEDLDRVARQSEQALQGLTEAMTELGNLVGEGKGADGLIQVTVDSTGRATDVTINPRVMRTNSATIAEGMLEAFNAAQDDIAAKSRLLLSGASPEGVEEQDVTQDKMRSHFDEILESFNNALGERRAAFDKLRSEAEDQG</sequence>
<dbReference type="InterPro" id="IPR036894">
    <property type="entry name" value="YbaB-like_sf"/>
</dbReference>
<reference evidence="1 2" key="1">
    <citation type="submission" date="2019-06" db="EMBL/GenBank/DDBJ databases">
        <title>Sequencing the genomes of 1000 actinobacteria strains.</title>
        <authorList>
            <person name="Klenk H.-P."/>
        </authorList>
    </citation>
    <scope>NUCLEOTIDE SEQUENCE [LARGE SCALE GENOMIC DNA]</scope>
    <source>
        <strain evidence="1 2">DSM 102200</strain>
    </source>
</reference>
<evidence type="ECO:0000313" key="1">
    <source>
        <dbReference type="EMBL" id="TQL97633.1"/>
    </source>
</evidence>
<dbReference type="OrthoDB" id="3392909at2"/>